<dbReference type="Gene3D" id="3.10.105.10">
    <property type="entry name" value="Dipeptide-binding Protein, Domain 3"/>
    <property type="match status" value="1"/>
</dbReference>
<accession>A0ABT8DAG0</accession>
<dbReference type="EMBL" id="JAUFRC010000002">
    <property type="protein sequence ID" value="MDN3713779.1"/>
    <property type="molecule type" value="Genomic_DNA"/>
</dbReference>
<dbReference type="SUPFAM" id="SSF53850">
    <property type="entry name" value="Periplasmic binding protein-like II"/>
    <property type="match status" value="1"/>
</dbReference>
<dbReference type="PANTHER" id="PTHR30290:SF10">
    <property type="entry name" value="PERIPLASMIC OLIGOPEPTIDE-BINDING PROTEIN-RELATED"/>
    <property type="match status" value="1"/>
</dbReference>
<comment type="subcellular location">
    <subcellularLocation>
        <location evidence="1">Periplasm</location>
    </subcellularLocation>
</comment>
<comment type="caution">
    <text evidence="6">The sequence shown here is derived from an EMBL/GenBank/DDBJ whole genome shotgun (WGS) entry which is preliminary data.</text>
</comment>
<dbReference type="Pfam" id="PF00496">
    <property type="entry name" value="SBP_bac_5"/>
    <property type="match status" value="1"/>
</dbReference>
<dbReference type="PANTHER" id="PTHR30290">
    <property type="entry name" value="PERIPLASMIC BINDING COMPONENT OF ABC TRANSPORTER"/>
    <property type="match status" value="1"/>
</dbReference>
<organism evidence="6 7">
    <name type="scientific">Paracoccus cavernae</name>
    <dbReference type="NCBI Taxonomy" id="1571207"/>
    <lineage>
        <taxon>Bacteria</taxon>
        <taxon>Pseudomonadati</taxon>
        <taxon>Pseudomonadota</taxon>
        <taxon>Alphaproteobacteria</taxon>
        <taxon>Rhodobacterales</taxon>
        <taxon>Paracoccaceae</taxon>
        <taxon>Paracoccus</taxon>
    </lineage>
</organism>
<gene>
    <name evidence="6" type="ORF">QWZ10_22130</name>
</gene>
<evidence type="ECO:0000259" key="5">
    <source>
        <dbReference type="Pfam" id="PF00496"/>
    </source>
</evidence>
<evidence type="ECO:0000313" key="6">
    <source>
        <dbReference type="EMBL" id="MDN3713779.1"/>
    </source>
</evidence>
<evidence type="ECO:0000256" key="4">
    <source>
        <dbReference type="ARBA" id="ARBA00022729"/>
    </source>
</evidence>
<dbReference type="InterPro" id="IPR039424">
    <property type="entry name" value="SBP_5"/>
</dbReference>
<proteinExistence type="inferred from homology"/>
<evidence type="ECO:0000313" key="7">
    <source>
        <dbReference type="Proteomes" id="UP001243846"/>
    </source>
</evidence>
<keyword evidence="3" id="KW-0813">Transport</keyword>
<dbReference type="CDD" id="cd08503">
    <property type="entry name" value="PBP2_NikA_DppA_OppA_like_17"/>
    <property type="match status" value="1"/>
</dbReference>
<dbReference type="Proteomes" id="UP001243846">
    <property type="component" value="Unassembled WGS sequence"/>
</dbReference>
<comment type="similarity">
    <text evidence="2">Belongs to the bacterial solute-binding protein 5 family.</text>
</comment>
<evidence type="ECO:0000256" key="3">
    <source>
        <dbReference type="ARBA" id="ARBA00022448"/>
    </source>
</evidence>
<dbReference type="InterPro" id="IPR000914">
    <property type="entry name" value="SBP_5_dom"/>
</dbReference>
<sequence>MSDPTARQNALMTGEVDVINAPDLATVGLLKRRPGISLVETTGTAHYTMPMLTNGAPLNDNNVRLALKYAINREEFLEKILHGYGKVANDTPITPANRYYAADLPQHSYDPDKAKFHLKQAGMDSLDIDLSTSETAFTGAVNAAQLFQQSAKACGINVTVKREPEDNYWTNVWMKKPFCMGYWNGRPTEDDMFSLTYASGAEWNESFWENEKFNQLLITARTELDDAKRREMYHEMQAIVSEDGGTIIPVFVNYVDAKNDKVAHGPVAGDRFFDGWKIVERWWAA</sequence>
<feature type="domain" description="Solute-binding protein family 5" evidence="5">
    <location>
        <begin position="3"/>
        <end position="204"/>
    </location>
</feature>
<name>A0ABT8DAG0_9RHOB</name>
<evidence type="ECO:0000256" key="1">
    <source>
        <dbReference type="ARBA" id="ARBA00004418"/>
    </source>
</evidence>
<protein>
    <submittedName>
        <fullName evidence="6">ABC transporter substrate-binding protein</fullName>
    </submittedName>
</protein>
<reference evidence="7" key="1">
    <citation type="journal article" date="2019" name="Int. J. Syst. Evol. Microbiol.">
        <title>The Global Catalogue of Microorganisms (GCM) 10K type strain sequencing project: providing services to taxonomists for standard genome sequencing and annotation.</title>
        <authorList>
            <consortium name="The Broad Institute Genomics Platform"/>
            <consortium name="The Broad Institute Genome Sequencing Center for Infectious Disease"/>
            <person name="Wu L."/>
            <person name="Ma J."/>
        </authorList>
    </citation>
    <scope>NUCLEOTIDE SEQUENCE [LARGE SCALE GENOMIC DNA]</scope>
    <source>
        <strain evidence="7">CECT 8482</strain>
    </source>
</reference>
<keyword evidence="7" id="KW-1185">Reference proteome</keyword>
<evidence type="ECO:0000256" key="2">
    <source>
        <dbReference type="ARBA" id="ARBA00005695"/>
    </source>
</evidence>
<dbReference type="Gene3D" id="3.40.190.10">
    <property type="entry name" value="Periplasmic binding protein-like II"/>
    <property type="match status" value="1"/>
</dbReference>
<keyword evidence="4" id="KW-0732">Signal</keyword>